<dbReference type="Pfam" id="PF14216">
    <property type="entry name" value="DUF4326"/>
    <property type="match status" value="1"/>
</dbReference>
<dbReference type="Proteomes" id="UP000638849">
    <property type="component" value="Unassembled WGS sequence"/>
</dbReference>
<gene>
    <name evidence="2" type="ORF">JBF12_01060</name>
</gene>
<evidence type="ECO:0000259" key="1">
    <source>
        <dbReference type="Pfam" id="PF14216"/>
    </source>
</evidence>
<comment type="caution">
    <text evidence="2">The sequence shown here is derived from an EMBL/GenBank/DDBJ whole genome shotgun (WGS) entry which is preliminary data.</text>
</comment>
<sequence length="164" mass="19027">MTTAVTPRRRVRERTRGWRRGGAIIADRTTKYLGNPFTLDWAYALKLAEPGDRAAAHEAVVELYRKWLSGDRTHLDSDEDDIRREQVLNRLPLLRGKDLACPCRAHLRCHIEVLLQWANAEPRETEHYIALARRRVDASRARQGQTLLQHILDSLTATKNRRTR</sequence>
<evidence type="ECO:0000313" key="2">
    <source>
        <dbReference type="EMBL" id="MBI0311646.1"/>
    </source>
</evidence>
<keyword evidence="3" id="KW-1185">Reference proteome</keyword>
<dbReference type="RefSeq" id="WP_198274932.1">
    <property type="nucleotide sequence ID" value="NZ_BAAAIF010000018.1"/>
</dbReference>
<organism evidence="2 3">
    <name type="scientific">Streptomyces javensis</name>
    <dbReference type="NCBI Taxonomy" id="114698"/>
    <lineage>
        <taxon>Bacteria</taxon>
        <taxon>Bacillati</taxon>
        <taxon>Actinomycetota</taxon>
        <taxon>Actinomycetes</taxon>
        <taxon>Kitasatosporales</taxon>
        <taxon>Streptomycetaceae</taxon>
        <taxon>Streptomyces</taxon>
        <taxon>Streptomyces violaceusniger group</taxon>
    </lineage>
</organism>
<protein>
    <submittedName>
        <fullName evidence="2">DUF4326 domain-containing protein</fullName>
    </submittedName>
</protein>
<name>A0ABS0R2Q8_9ACTN</name>
<proteinExistence type="predicted"/>
<accession>A0ABS0R2Q8</accession>
<feature type="domain" description="DUF4326" evidence="1">
    <location>
        <begin position="14"/>
        <end position="116"/>
    </location>
</feature>
<dbReference type="EMBL" id="JAEEAQ010000005">
    <property type="protein sequence ID" value="MBI0311646.1"/>
    <property type="molecule type" value="Genomic_DNA"/>
</dbReference>
<reference evidence="2 3" key="1">
    <citation type="submission" date="2020-12" db="EMBL/GenBank/DDBJ databases">
        <authorList>
            <person name="Kusuma A.B."/>
            <person name="Nouioui I."/>
            <person name="Goodfellow M."/>
        </authorList>
    </citation>
    <scope>NUCLEOTIDE SEQUENCE [LARGE SCALE GENOMIC DNA]</scope>
    <source>
        <strain evidence="2 3">DSM 41764</strain>
    </source>
</reference>
<evidence type="ECO:0000313" key="3">
    <source>
        <dbReference type="Proteomes" id="UP000638849"/>
    </source>
</evidence>
<dbReference type="InterPro" id="IPR025475">
    <property type="entry name" value="DUF4326"/>
</dbReference>